<keyword evidence="4" id="KW-0808">Transferase</keyword>
<gene>
    <name evidence="12" type="ORF">CTOB1V02_LOCUS676</name>
</gene>
<comment type="catalytic activity">
    <reaction evidence="9">
        <text>L-seryl-[protein] + ATP = O-phospho-L-seryl-[protein] + ADP + H(+)</text>
        <dbReference type="Rhea" id="RHEA:17989"/>
        <dbReference type="Rhea" id="RHEA-COMP:9863"/>
        <dbReference type="Rhea" id="RHEA-COMP:11604"/>
        <dbReference type="ChEBI" id="CHEBI:15378"/>
        <dbReference type="ChEBI" id="CHEBI:29999"/>
        <dbReference type="ChEBI" id="CHEBI:30616"/>
        <dbReference type="ChEBI" id="CHEBI:83421"/>
        <dbReference type="ChEBI" id="CHEBI:456216"/>
        <dbReference type="EC" id="2.7.11.22"/>
    </reaction>
</comment>
<comment type="catalytic activity">
    <reaction evidence="8">
        <text>L-threonyl-[protein] + ATP = O-phospho-L-threonyl-[protein] + ADP + H(+)</text>
        <dbReference type="Rhea" id="RHEA:46608"/>
        <dbReference type="Rhea" id="RHEA-COMP:11060"/>
        <dbReference type="Rhea" id="RHEA-COMP:11605"/>
        <dbReference type="ChEBI" id="CHEBI:15378"/>
        <dbReference type="ChEBI" id="CHEBI:30013"/>
        <dbReference type="ChEBI" id="CHEBI:30616"/>
        <dbReference type="ChEBI" id="CHEBI:61977"/>
        <dbReference type="ChEBI" id="CHEBI:456216"/>
        <dbReference type="EC" id="2.7.11.22"/>
    </reaction>
</comment>
<evidence type="ECO:0000256" key="3">
    <source>
        <dbReference type="ARBA" id="ARBA00022527"/>
    </source>
</evidence>
<dbReference type="OrthoDB" id="548217at2759"/>
<keyword evidence="5 10" id="KW-0547">Nucleotide-binding</keyword>
<evidence type="ECO:0000259" key="11">
    <source>
        <dbReference type="PROSITE" id="PS50011"/>
    </source>
</evidence>
<dbReference type="InterPro" id="IPR017441">
    <property type="entry name" value="Protein_kinase_ATP_BS"/>
</dbReference>
<evidence type="ECO:0000256" key="1">
    <source>
        <dbReference type="ARBA" id="ARBA00006485"/>
    </source>
</evidence>
<protein>
    <recommendedName>
        <fullName evidence="2">cyclin-dependent kinase</fullName>
        <ecNumber evidence="2">2.7.11.22</ecNumber>
    </recommendedName>
</protein>
<name>A0A7R8ZKF5_9CRUS</name>
<evidence type="ECO:0000256" key="8">
    <source>
        <dbReference type="ARBA" id="ARBA00047811"/>
    </source>
</evidence>
<dbReference type="InterPro" id="IPR011009">
    <property type="entry name" value="Kinase-like_dom_sf"/>
</dbReference>
<dbReference type="FunFam" id="3.30.200.20:FF:000049">
    <property type="entry name" value="cyclin-dependent kinase-like 1 isoform X1"/>
    <property type="match status" value="1"/>
</dbReference>
<dbReference type="GO" id="GO:0005634">
    <property type="term" value="C:nucleus"/>
    <property type="evidence" value="ECO:0007669"/>
    <property type="project" value="TreeGrafter"/>
</dbReference>
<dbReference type="AlphaFoldDB" id="A0A7R8ZKF5"/>
<keyword evidence="6" id="KW-0418">Kinase</keyword>
<feature type="domain" description="Protein kinase" evidence="11">
    <location>
        <begin position="47"/>
        <end position="371"/>
    </location>
</feature>
<evidence type="ECO:0000256" key="9">
    <source>
        <dbReference type="ARBA" id="ARBA00048367"/>
    </source>
</evidence>
<dbReference type="PANTHER" id="PTHR24056:SF222">
    <property type="entry name" value="CYCLIN-DEPENDENT KINASE-LIKE 1"/>
    <property type="match status" value="1"/>
</dbReference>
<accession>A0A7R8ZKF5</accession>
<dbReference type="InterPro" id="IPR000719">
    <property type="entry name" value="Prot_kinase_dom"/>
</dbReference>
<dbReference type="InterPro" id="IPR008271">
    <property type="entry name" value="Ser/Thr_kinase_AS"/>
</dbReference>
<reference evidence="12" key="1">
    <citation type="submission" date="2020-11" db="EMBL/GenBank/DDBJ databases">
        <authorList>
            <person name="Tran Van P."/>
        </authorList>
    </citation>
    <scope>NUCLEOTIDE SEQUENCE</scope>
</reference>
<evidence type="ECO:0000313" key="12">
    <source>
        <dbReference type="EMBL" id="CAD7222675.1"/>
    </source>
</evidence>
<dbReference type="GO" id="GO:0004693">
    <property type="term" value="F:cyclin-dependent protein serine/threonine kinase activity"/>
    <property type="evidence" value="ECO:0007669"/>
    <property type="project" value="UniProtKB-EC"/>
</dbReference>
<evidence type="ECO:0000256" key="4">
    <source>
        <dbReference type="ARBA" id="ARBA00022679"/>
    </source>
</evidence>
<dbReference type="Gene3D" id="3.30.200.20">
    <property type="entry name" value="Phosphorylase Kinase, domain 1"/>
    <property type="match status" value="1"/>
</dbReference>
<dbReference type="PROSITE" id="PS50011">
    <property type="entry name" value="PROTEIN_KINASE_DOM"/>
    <property type="match status" value="1"/>
</dbReference>
<dbReference type="PROSITE" id="PS00108">
    <property type="entry name" value="PROTEIN_KINASE_ST"/>
    <property type="match status" value="1"/>
</dbReference>
<dbReference type="PROSITE" id="PS00107">
    <property type="entry name" value="PROTEIN_KINASE_ATP"/>
    <property type="match status" value="1"/>
</dbReference>
<keyword evidence="7 10" id="KW-0067">ATP-binding</keyword>
<dbReference type="EMBL" id="OB660090">
    <property type="protein sequence ID" value="CAD7222675.1"/>
    <property type="molecule type" value="Genomic_DNA"/>
</dbReference>
<dbReference type="GO" id="GO:0005524">
    <property type="term" value="F:ATP binding"/>
    <property type="evidence" value="ECO:0007669"/>
    <property type="project" value="UniProtKB-UniRule"/>
</dbReference>
<dbReference type="PANTHER" id="PTHR24056">
    <property type="entry name" value="CELL DIVISION PROTEIN KINASE"/>
    <property type="match status" value="1"/>
</dbReference>
<evidence type="ECO:0000256" key="7">
    <source>
        <dbReference type="ARBA" id="ARBA00022840"/>
    </source>
</evidence>
<dbReference type="Gene3D" id="1.10.510.10">
    <property type="entry name" value="Transferase(Phosphotransferase) domain 1"/>
    <property type="match status" value="1"/>
</dbReference>
<evidence type="ECO:0000256" key="6">
    <source>
        <dbReference type="ARBA" id="ARBA00022777"/>
    </source>
</evidence>
<sequence length="430" mass="49749">MERWIWEQRLRHLLAGRVMAYEPSFPTGYPVSRRRSTKSYSHPMDKYDKLSKIGEGSYGVVFKCRNRETGNLVAIKKFIEIDDDPMIRKIAIREVRMLKALKHPNLVNLIEAFKRKKRLHMVFEFCEYTVLQEMEKYPKGMPELQTKRIIYQTCLAIDYCHSRDVIHRDVKPENLLLTKDNVVKLCDFGFARVLELSRATLRAHLSMHSRSAVTFAISEAGINVLSQPSLFPTDALDGNYTDYVATRWYRSPELLVGDTQYHKGPDIWAIGCVYAEAIKGEALWPGKSDVDQIYLITKTQGPLIPRHQEIFRQNSFFRHEKIPDPGEIVPLEKRMESCRLSPRAMDFLKKCLIMDNTKRATSKDLVNHSYWEGLDWKLPDSHSKDFERIRRNNSGASYLFPQVHGQKSVAQPGKAYYNPPVTGAHSLPTI</sequence>
<evidence type="ECO:0000256" key="10">
    <source>
        <dbReference type="RuleBase" id="RU000304"/>
    </source>
</evidence>
<keyword evidence="3 10" id="KW-0723">Serine/threonine-protein kinase</keyword>
<evidence type="ECO:0000256" key="5">
    <source>
        <dbReference type="ARBA" id="ARBA00022741"/>
    </source>
</evidence>
<dbReference type="SUPFAM" id="SSF56112">
    <property type="entry name" value="Protein kinase-like (PK-like)"/>
    <property type="match status" value="1"/>
</dbReference>
<dbReference type="EC" id="2.7.11.22" evidence="2"/>
<dbReference type="SMART" id="SM00220">
    <property type="entry name" value="S_TKc"/>
    <property type="match status" value="1"/>
</dbReference>
<evidence type="ECO:0000256" key="2">
    <source>
        <dbReference type="ARBA" id="ARBA00012425"/>
    </source>
</evidence>
<organism evidence="12">
    <name type="scientific">Cyprideis torosa</name>
    <dbReference type="NCBI Taxonomy" id="163714"/>
    <lineage>
        <taxon>Eukaryota</taxon>
        <taxon>Metazoa</taxon>
        <taxon>Ecdysozoa</taxon>
        <taxon>Arthropoda</taxon>
        <taxon>Crustacea</taxon>
        <taxon>Oligostraca</taxon>
        <taxon>Ostracoda</taxon>
        <taxon>Podocopa</taxon>
        <taxon>Podocopida</taxon>
        <taxon>Cytherocopina</taxon>
        <taxon>Cytheroidea</taxon>
        <taxon>Cytherideidae</taxon>
        <taxon>Cyprideis</taxon>
    </lineage>
</organism>
<proteinExistence type="inferred from homology"/>
<comment type="similarity">
    <text evidence="1">Belongs to the protein kinase superfamily. CMGC Ser/Thr protein kinase family. CDC2/CDKX subfamily.</text>
</comment>
<dbReference type="Pfam" id="PF00069">
    <property type="entry name" value="Pkinase"/>
    <property type="match status" value="2"/>
</dbReference>
<dbReference type="InterPro" id="IPR050108">
    <property type="entry name" value="CDK"/>
</dbReference>